<evidence type="ECO:0000256" key="3">
    <source>
        <dbReference type="SAM" id="Coils"/>
    </source>
</evidence>
<dbReference type="Proteomes" id="UP000244089">
    <property type="component" value="Unassembled WGS sequence"/>
</dbReference>
<keyword evidence="1" id="KW-0285">Flavoprotein</keyword>
<comment type="caution">
    <text evidence="6">The sequence shown here is derived from an EMBL/GenBank/DDBJ whole genome shotgun (WGS) entry which is preliminary data.</text>
</comment>
<dbReference type="InterPro" id="IPR003953">
    <property type="entry name" value="FAD-dep_OxRdtase_2_FAD-bd"/>
</dbReference>
<dbReference type="Pfam" id="PF02910">
    <property type="entry name" value="Succ_DH_flav_C"/>
    <property type="match status" value="1"/>
</dbReference>
<keyword evidence="3" id="KW-0175">Coiled coil</keyword>
<dbReference type="SUPFAM" id="SSF56425">
    <property type="entry name" value="Succinate dehydrogenase/fumarate reductase flavoprotein, catalytic domain"/>
    <property type="match status" value="1"/>
</dbReference>
<dbReference type="InterPro" id="IPR036188">
    <property type="entry name" value="FAD/NAD-bd_sf"/>
</dbReference>
<dbReference type="PANTHER" id="PTHR11632:SF73">
    <property type="entry name" value="BLR3196 PROTEIN"/>
    <property type="match status" value="1"/>
</dbReference>
<evidence type="ECO:0000256" key="2">
    <source>
        <dbReference type="ARBA" id="ARBA00023002"/>
    </source>
</evidence>
<dbReference type="GO" id="GO:0009055">
    <property type="term" value="F:electron transfer activity"/>
    <property type="evidence" value="ECO:0007669"/>
    <property type="project" value="TreeGrafter"/>
</dbReference>
<evidence type="ECO:0000313" key="6">
    <source>
        <dbReference type="EMBL" id="PTW00115.1"/>
    </source>
</evidence>
<feature type="domain" description="Fumarate reductase/succinate dehydrogenase flavoprotein-like C-terminal" evidence="5">
    <location>
        <begin position="437"/>
        <end position="546"/>
    </location>
</feature>
<dbReference type="InterPro" id="IPR030664">
    <property type="entry name" value="SdhA/FrdA/AprA"/>
</dbReference>
<dbReference type="SUPFAM" id="SSF51905">
    <property type="entry name" value="FAD/NAD(P)-binding domain"/>
    <property type="match status" value="1"/>
</dbReference>
<dbReference type="GO" id="GO:0000104">
    <property type="term" value="F:succinate dehydrogenase activity"/>
    <property type="evidence" value="ECO:0007669"/>
    <property type="project" value="TreeGrafter"/>
</dbReference>
<keyword evidence="2" id="KW-0560">Oxidoreductase</keyword>
<dbReference type="Gene3D" id="1.20.58.100">
    <property type="entry name" value="Fumarate reductase/succinate dehydrogenase flavoprotein-like, C-terminal domain"/>
    <property type="match status" value="1"/>
</dbReference>
<proteinExistence type="predicted"/>
<evidence type="ECO:0000256" key="1">
    <source>
        <dbReference type="ARBA" id="ARBA00022630"/>
    </source>
</evidence>
<dbReference type="InterPro" id="IPR037099">
    <property type="entry name" value="Fum_R/Succ_DH_flav-like_C_sf"/>
</dbReference>
<name>A0A2T5RLI7_9FIRM</name>
<sequence>MKKEVLKTDLLIVGGGAAGSYAAVTARREDPELDITVIEKAHIDRSGCLAAGINAINAYLNPGETPGSYLHYVKDDSYGLVRDDLVYSIGQGLNRVTEEVESWGLEILKDEDGNYLKRSSRSIKINGENFKPILARKVRKSRIRILNKTAALNYIVQDNRVCGVFALNLKEDKFYTIKAKVVICTTGGAAGIYKPNNRGQAKHKMWYPPFNTGAGYAMGIRAGAEMTTFEMRFVALRVKDVIAPTGSFAFAGGRQINSQGEEYLKKFSRITTSLRLFATVEENRKGRGPCYLDLGHLDLDKKEKLARSLLGMCPGMVLKWEDQDLDLSELKVEIEGTEPYIVGGHCQSGYWIDSNRRTTLPGLYAAGDVAGGAPKKYVTGAFVEGEIAARSAVEELKKLPQNFLELNITELIANEYNRVSSFLNREEGLEAEVLEDKLQQIMEIYAGGRSQYYRLEAEKLLMARRKLNELKAETVNLKADTSRELLAVQEVIERIEVAEVLVEHLLYRKETRWPGYQSRVDFPDRKKEWRKFVNSRLRTENNELEIIERKYKSLGDYAAFKDYDQADFYLEYNL</sequence>
<feature type="domain" description="FAD-dependent oxidoreductase 2 FAD-binding" evidence="4">
    <location>
        <begin position="9"/>
        <end position="372"/>
    </location>
</feature>
<dbReference type="NCBIfam" id="NF005331">
    <property type="entry name" value="PRK06854.1-2"/>
    <property type="match status" value="1"/>
</dbReference>
<dbReference type="PIRSF" id="PIRSF000171">
    <property type="entry name" value="SDHA_APRA_LASPO"/>
    <property type="match status" value="1"/>
</dbReference>
<evidence type="ECO:0000259" key="5">
    <source>
        <dbReference type="Pfam" id="PF02910"/>
    </source>
</evidence>
<dbReference type="AlphaFoldDB" id="A0A2T5RLI7"/>
<organism evidence="6 7">
    <name type="scientific">Halanaerobium saccharolyticum</name>
    <dbReference type="NCBI Taxonomy" id="43595"/>
    <lineage>
        <taxon>Bacteria</taxon>
        <taxon>Bacillati</taxon>
        <taxon>Bacillota</taxon>
        <taxon>Clostridia</taxon>
        <taxon>Halanaerobiales</taxon>
        <taxon>Halanaerobiaceae</taxon>
        <taxon>Halanaerobium</taxon>
    </lineage>
</organism>
<gene>
    <name evidence="6" type="ORF">C8C76_1087</name>
</gene>
<dbReference type="GO" id="GO:0050660">
    <property type="term" value="F:flavin adenine dinucleotide binding"/>
    <property type="evidence" value="ECO:0007669"/>
    <property type="project" value="TreeGrafter"/>
</dbReference>
<dbReference type="RefSeq" id="WP_108139143.1">
    <property type="nucleotide sequence ID" value="NZ_QAXS01000008.1"/>
</dbReference>
<dbReference type="InterPro" id="IPR027477">
    <property type="entry name" value="Succ_DH/fumarate_Rdtase_cat_sf"/>
</dbReference>
<dbReference type="Pfam" id="PF00890">
    <property type="entry name" value="FAD_binding_2"/>
    <property type="match status" value="1"/>
</dbReference>
<dbReference type="GO" id="GO:0009061">
    <property type="term" value="P:anaerobic respiration"/>
    <property type="evidence" value="ECO:0007669"/>
    <property type="project" value="TreeGrafter"/>
</dbReference>
<feature type="coiled-coil region" evidence="3">
    <location>
        <begin position="453"/>
        <end position="480"/>
    </location>
</feature>
<dbReference type="GO" id="GO:0005886">
    <property type="term" value="C:plasma membrane"/>
    <property type="evidence" value="ECO:0007669"/>
    <property type="project" value="TreeGrafter"/>
</dbReference>
<accession>A0A2T5RLI7</accession>
<evidence type="ECO:0000313" key="7">
    <source>
        <dbReference type="Proteomes" id="UP000244089"/>
    </source>
</evidence>
<dbReference type="InterPro" id="IPR015939">
    <property type="entry name" value="Fum_Rdtase/Succ_DH_flav-like_C"/>
</dbReference>
<dbReference type="EMBL" id="QAXS01000008">
    <property type="protein sequence ID" value="PTW00115.1"/>
    <property type="molecule type" value="Genomic_DNA"/>
</dbReference>
<dbReference type="Gene3D" id="3.90.700.10">
    <property type="entry name" value="Succinate dehydrogenase/fumarate reductase flavoprotein, catalytic domain"/>
    <property type="match status" value="1"/>
</dbReference>
<dbReference type="GO" id="GO:0033765">
    <property type="term" value="F:steroid dehydrogenase activity, acting on the CH-CH group of donors"/>
    <property type="evidence" value="ECO:0007669"/>
    <property type="project" value="UniProtKB-ARBA"/>
</dbReference>
<dbReference type="PANTHER" id="PTHR11632">
    <property type="entry name" value="SUCCINATE DEHYDROGENASE 2 FLAVOPROTEIN SUBUNIT"/>
    <property type="match status" value="1"/>
</dbReference>
<dbReference type="OrthoDB" id="9806724at2"/>
<evidence type="ECO:0000259" key="4">
    <source>
        <dbReference type="Pfam" id="PF00890"/>
    </source>
</evidence>
<dbReference type="PRINTS" id="PR00368">
    <property type="entry name" value="FADPNR"/>
</dbReference>
<dbReference type="SUPFAM" id="SSF46977">
    <property type="entry name" value="Succinate dehydrogenase/fumarate reductase flavoprotein C-terminal domain"/>
    <property type="match status" value="1"/>
</dbReference>
<dbReference type="Gene3D" id="3.50.50.60">
    <property type="entry name" value="FAD/NAD(P)-binding domain"/>
    <property type="match status" value="1"/>
</dbReference>
<protein>
    <submittedName>
        <fullName evidence="6">Dissimilatory adenylylsulfate reductase alpha subunit</fullName>
    </submittedName>
</protein>
<reference evidence="6 7" key="1">
    <citation type="submission" date="2018-04" db="EMBL/GenBank/DDBJ databases">
        <title>Subsurface microbial communities from deep shales in Ohio and West Virginia, USA.</title>
        <authorList>
            <person name="Wrighton K."/>
        </authorList>
    </citation>
    <scope>NUCLEOTIDE SEQUENCE [LARGE SCALE GENOMIC DNA]</scope>
    <source>
        <strain evidence="6 7">WC1</strain>
    </source>
</reference>